<feature type="transmembrane region" description="Helical" evidence="7">
    <location>
        <begin position="142"/>
        <end position="166"/>
    </location>
</feature>
<dbReference type="Pfam" id="PF20684">
    <property type="entry name" value="Fung_rhodopsin"/>
    <property type="match status" value="1"/>
</dbReference>
<evidence type="ECO:0000256" key="4">
    <source>
        <dbReference type="ARBA" id="ARBA00023136"/>
    </source>
</evidence>
<evidence type="ECO:0000256" key="7">
    <source>
        <dbReference type="SAM" id="Phobius"/>
    </source>
</evidence>
<keyword evidence="3 7" id="KW-1133">Transmembrane helix</keyword>
<dbReference type="InterPro" id="IPR049326">
    <property type="entry name" value="Rhodopsin_dom_fungi"/>
</dbReference>
<comment type="subcellular location">
    <subcellularLocation>
        <location evidence="1">Membrane</location>
        <topology evidence="1">Multi-pass membrane protein</topology>
    </subcellularLocation>
</comment>
<accession>A0A8E2E0G4</accession>
<dbReference type="InterPro" id="IPR052337">
    <property type="entry name" value="SAT4-like"/>
</dbReference>
<evidence type="ECO:0000256" key="1">
    <source>
        <dbReference type="ARBA" id="ARBA00004141"/>
    </source>
</evidence>
<organism evidence="9 10">
    <name type="scientific">Lepidopterella palustris CBS 459.81</name>
    <dbReference type="NCBI Taxonomy" id="1314670"/>
    <lineage>
        <taxon>Eukaryota</taxon>
        <taxon>Fungi</taxon>
        <taxon>Dikarya</taxon>
        <taxon>Ascomycota</taxon>
        <taxon>Pezizomycotina</taxon>
        <taxon>Dothideomycetes</taxon>
        <taxon>Pleosporomycetidae</taxon>
        <taxon>Mytilinidiales</taxon>
        <taxon>Argynnaceae</taxon>
        <taxon>Lepidopterella</taxon>
    </lineage>
</organism>
<dbReference type="PANTHER" id="PTHR33048:SF129">
    <property type="entry name" value="INTEGRAL MEMBRANE PROTEIN-RELATED"/>
    <property type="match status" value="1"/>
</dbReference>
<gene>
    <name evidence="9" type="ORF">K432DRAFT_429625</name>
</gene>
<feature type="compositionally biased region" description="Polar residues" evidence="6">
    <location>
        <begin position="305"/>
        <end position="314"/>
    </location>
</feature>
<keyword evidence="10" id="KW-1185">Reference proteome</keyword>
<sequence length="401" mass="44176">MSAPTPEQMANWPAPNYINPETRVNVALGWIITTMTLMLLFIAARIYSRAVIKGSFGRDDWVMTVAAALSLSVSITACAATSFGLGYHLWDIRAGWIVKYAKIGFLAEVIVPWSMSLTKISICLTYLRLFPSRPNKIFCWSVIVYLICWTIMAVFTVIFLCIPVAAQWDVTIENKTCLNLHAILLATACSNSVSDVLVYLWPARTLWTIQLPLKERMGLVFIFAVGCIVCVAGICRIWYFHIFFSSYDTFWNSAILWSLTCTEVDIGIVCGCLPGTKPLLARIFPRLLGSSQHSNSTRIPHHPHSQSFPFQSLSGRDGKGSSIQADTDNRGADTNHYAWASGPVADSDGDSSGHIVPTNCIQVSEEVTVDSGAKTPDARSKGEDAGSEEWIIHPDSNNLPT</sequence>
<evidence type="ECO:0000313" key="9">
    <source>
        <dbReference type="EMBL" id="OCK75112.1"/>
    </source>
</evidence>
<proteinExistence type="inferred from homology"/>
<evidence type="ECO:0000259" key="8">
    <source>
        <dbReference type="Pfam" id="PF20684"/>
    </source>
</evidence>
<evidence type="ECO:0000313" key="10">
    <source>
        <dbReference type="Proteomes" id="UP000250266"/>
    </source>
</evidence>
<protein>
    <recommendedName>
        <fullName evidence="8">Rhodopsin domain-containing protein</fullName>
    </recommendedName>
</protein>
<evidence type="ECO:0000256" key="3">
    <source>
        <dbReference type="ARBA" id="ARBA00022989"/>
    </source>
</evidence>
<keyword evidence="4 7" id="KW-0472">Membrane</keyword>
<dbReference type="GO" id="GO:0016020">
    <property type="term" value="C:membrane"/>
    <property type="evidence" value="ECO:0007669"/>
    <property type="project" value="UniProtKB-SubCell"/>
</dbReference>
<feature type="transmembrane region" description="Helical" evidence="7">
    <location>
        <begin position="110"/>
        <end position="130"/>
    </location>
</feature>
<feature type="domain" description="Rhodopsin" evidence="8">
    <location>
        <begin position="44"/>
        <end position="282"/>
    </location>
</feature>
<dbReference type="AlphaFoldDB" id="A0A8E2E0G4"/>
<dbReference type="Proteomes" id="UP000250266">
    <property type="component" value="Unassembled WGS sequence"/>
</dbReference>
<feature type="transmembrane region" description="Helical" evidence="7">
    <location>
        <begin position="27"/>
        <end position="48"/>
    </location>
</feature>
<dbReference type="OrthoDB" id="5401779at2759"/>
<feature type="transmembrane region" description="Helical" evidence="7">
    <location>
        <begin position="220"/>
        <end position="242"/>
    </location>
</feature>
<keyword evidence="2 7" id="KW-0812">Transmembrane</keyword>
<feature type="region of interest" description="Disordered" evidence="6">
    <location>
        <begin position="294"/>
        <end position="401"/>
    </location>
</feature>
<evidence type="ECO:0000256" key="5">
    <source>
        <dbReference type="ARBA" id="ARBA00038359"/>
    </source>
</evidence>
<name>A0A8E2E0G4_9PEZI</name>
<evidence type="ECO:0000256" key="6">
    <source>
        <dbReference type="SAM" id="MobiDB-lite"/>
    </source>
</evidence>
<feature type="transmembrane region" description="Helical" evidence="7">
    <location>
        <begin position="60"/>
        <end position="90"/>
    </location>
</feature>
<comment type="similarity">
    <text evidence="5">Belongs to the SAT4 family.</text>
</comment>
<feature type="transmembrane region" description="Helical" evidence="7">
    <location>
        <begin position="178"/>
        <end position="200"/>
    </location>
</feature>
<evidence type="ECO:0000256" key="2">
    <source>
        <dbReference type="ARBA" id="ARBA00022692"/>
    </source>
</evidence>
<reference evidence="9 10" key="1">
    <citation type="journal article" date="2016" name="Nat. Commun.">
        <title>Ectomycorrhizal ecology is imprinted in the genome of the dominant symbiotic fungus Cenococcum geophilum.</title>
        <authorList>
            <consortium name="DOE Joint Genome Institute"/>
            <person name="Peter M."/>
            <person name="Kohler A."/>
            <person name="Ohm R.A."/>
            <person name="Kuo A."/>
            <person name="Krutzmann J."/>
            <person name="Morin E."/>
            <person name="Arend M."/>
            <person name="Barry K.W."/>
            <person name="Binder M."/>
            <person name="Choi C."/>
            <person name="Clum A."/>
            <person name="Copeland A."/>
            <person name="Grisel N."/>
            <person name="Haridas S."/>
            <person name="Kipfer T."/>
            <person name="LaButti K."/>
            <person name="Lindquist E."/>
            <person name="Lipzen A."/>
            <person name="Maire R."/>
            <person name="Meier B."/>
            <person name="Mihaltcheva S."/>
            <person name="Molinier V."/>
            <person name="Murat C."/>
            <person name="Poggeler S."/>
            <person name="Quandt C.A."/>
            <person name="Sperisen C."/>
            <person name="Tritt A."/>
            <person name="Tisserant E."/>
            <person name="Crous P.W."/>
            <person name="Henrissat B."/>
            <person name="Nehls U."/>
            <person name="Egli S."/>
            <person name="Spatafora J.W."/>
            <person name="Grigoriev I.V."/>
            <person name="Martin F.M."/>
        </authorList>
    </citation>
    <scope>NUCLEOTIDE SEQUENCE [LARGE SCALE GENOMIC DNA]</scope>
    <source>
        <strain evidence="9 10">CBS 459.81</strain>
    </source>
</reference>
<dbReference type="EMBL" id="KV745362">
    <property type="protein sequence ID" value="OCK75112.1"/>
    <property type="molecule type" value="Genomic_DNA"/>
</dbReference>
<dbReference type="PANTHER" id="PTHR33048">
    <property type="entry name" value="PTH11-LIKE INTEGRAL MEMBRANE PROTEIN (AFU_ORTHOLOGUE AFUA_5G11245)"/>
    <property type="match status" value="1"/>
</dbReference>